<dbReference type="Proteomes" id="UP000007148">
    <property type="component" value="Unassembled WGS sequence"/>
</dbReference>
<evidence type="ECO:0000256" key="1">
    <source>
        <dbReference type="ARBA" id="ARBA00005351"/>
    </source>
</evidence>
<organism evidence="3 4">
    <name type="scientific">Serendipita indica (strain DSM 11827)</name>
    <name type="common">Root endophyte fungus</name>
    <name type="synonym">Piriformospora indica</name>
    <dbReference type="NCBI Taxonomy" id="1109443"/>
    <lineage>
        <taxon>Eukaryota</taxon>
        <taxon>Fungi</taxon>
        <taxon>Dikarya</taxon>
        <taxon>Basidiomycota</taxon>
        <taxon>Agaricomycotina</taxon>
        <taxon>Agaricomycetes</taxon>
        <taxon>Sebacinales</taxon>
        <taxon>Serendipitaceae</taxon>
        <taxon>Serendipita</taxon>
    </lineage>
</organism>
<dbReference type="OMA" id="VKWSVKA"/>
<accession>G4TGI3</accession>
<keyword evidence="4" id="KW-1185">Reference proteome</keyword>
<dbReference type="GO" id="GO:0045048">
    <property type="term" value="P:protein insertion into ER membrane"/>
    <property type="evidence" value="ECO:0007669"/>
    <property type="project" value="InterPro"/>
</dbReference>
<dbReference type="PANTHER" id="PTHR12875">
    <property type="entry name" value="GOLGI TO ER TRAFFIC PROTEIN 4 HOMOLOG"/>
    <property type="match status" value="1"/>
</dbReference>
<evidence type="ECO:0008006" key="5">
    <source>
        <dbReference type="Google" id="ProtNLM"/>
    </source>
</evidence>
<dbReference type="HOGENOM" id="CLU_046061_0_0_1"/>
<dbReference type="eggNOG" id="KOG3024">
    <property type="taxonomic scope" value="Eukaryota"/>
</dbReference>
<comment type="similarity">
    <text evidence="1">Belongs to the GET4 family.</text>
</comment>
<evidence type="ECO:0000313" key="4">
    <source>
        <dbReference type="Proteomes" id="UP000007148"/>
    </source>
</evidence>
<dbReference type="InterPro" id="IPR007317">
    <property type="entry name" value="GET4"/>
</dbReference>
<dbReference type="EMBL" id="CAFZ01000082">
    <property type="protein sequence ID" value="CCA70416.1"/>
    <property type="molecule type" value="Genomic_DNA"/>
</dbReference>
<dbReference type="InParanoid" id="G4TGI3"/>
<evidence type="ECO:0000313" key="3">
    <source>
        <dbReference type="EMBL" id="CCA70416.1"/>
    </source>
</evidence>
<dbReference type="Pfam" id="PF04190">
    <property type="entry name" value="GET4"/>
    <property type="match status" value="1"/>
</dbReference>
<dbReference type="Gene3D" id="1.25.40.10">
    <property type="entry name" value="Tetratricopeptide repeat domain"/>
    <property type="match status" value="1"/>
</dbReference>
<dbReference type="OrthoDB" id="10252405at2759"/>
<dbReference type="InterPro" id="IPR011990">
    <property type="entry name" value="TPR-like_helical_dom_sf"/>
</dbReference>
<dbReference type="PANTHER" id="PTHR12875:SF0">
    <property type="entry name" value="GOLGI TO ER TRAFFIC PROTEIN 4 HOMOLOG"/>
    <property type="match status" value="1"/>
</dbReference>
<sequence>MPPPLSADKALAAILPQISAGQAYEAHQKARTFASRYSKAGAHDVAISVLYESATALFKAGQLGSGTDLSVLMLEMYENKEQEVDEASRARLTQLISLVGGEGQWRKMIVDRAVAWSARHGSYPSGDPSLHGFIGALLAKEHDFVAAEPHLLASGTRESAKTLAQMLFAWSRDGAEPGTYASKGVIPFLLTGNVLAARTFMSTFLSLLITARPNILATPSNAIAGSTANPIRFDVKGQSERDERAKSSSNLQQAKQAQEMWVRLCGSYQSRRGLVAQPVYREALGEIGTLFFDLPPPRMAGGGNPLQDMMASFLGGSPGGGPGAKAKRTLPAPAEAIALD</sequence>
<evidence type="ECO:0000256" key="2">
    <source>
        <dbReference type="SAM" id="MobiDB-lite"/>
    </source>
</evidence>
<reference evidence="3 4" key="1">
    <citation type="journal article" date="2011" name="PLoS Pathog.">
        <title>Endophytic Life Strategies Decoded by Genome and Transcriptome Analyses of the Mutualistic Root Symbiont Piriformospora indica.</title>
        <authorList>
            <person name="Zuccaro A."/>
            <person name="Lahrmann U."/>
            <person name="Guldener U."/>
            <person name="Langen G."/>
            <person name="Pfiffi S."/>
            <person name="Biedenkopf D."/>
            <person name="Wong P."/>
            <person name="Samans B."/>
            <person name="Grimm C."/>
            <person name="Basiewicz M."/>
            <person name="Murat C."/>
            <person name="Martin F."/>
            <person name="Kogel K.H."/>
        </authorList>
    </citation>
    <scope>NUCLEOTIDE SEQUENCE [LARGE SCALE GENOMIC DNA]</scope>
    <source>
        <strain evidence="3 4">DSM 11827</strain>
    </source>
</reference>
<dbReference type="STRING" id="1109443.G4TGI3"/>
<dbReference type="AlphaFoldDB" id="G4TGI3"/>
<comment type="caution">
    <text evidence="3">The sequence shown here is derived from an EMBL/GenBank/DDBJ whole genome shotgun (WGS) entry which is preliminary data.</text>
</comment>
<name>G4TGI3_SERID</name>
<dbReference type="FunCoup" id="G4TGI3">
    <property type="interactions" value="432"/>
</dbReference>
<protein>
    <recommendedName>
        <fullName evidence="5">Cytoplasmic protein</fullName>
    </recommendedName>
</protein>
<feature type="region of interest" description="Disordered" evidence="2">
    <location>
        <begin position="318"/>
        <end position="340"/>
    </location>
</feature>
<gene>
    <name evidence="3" type="ORF">PIIN_04355</name>
</gene>
<dbReference type="GO" id="GO:0005829">
    <property type="term" value="C:cytosol"/>
    <property type="evidence" value="ECO:0007669"/>
    <property type="project" value="TreeGrafter"/>
</dbReference>
<proteinExistence type="inferred from homology"/>